<dbReference type="GO" id="GO:0005840">
    <property type="term" value="C:ribosome"/>
    <property type="evidence" value="ECO:0007669"/>
    <property type="project" value="UniProtKB-KW"/>
</dbReference>
<dbReference type="AlphaFoldDB" id="A0A7R9K312"/>
<evidence type="ECO:0000256" key="1">
    <source>
        <dbReference type="RuleBase" id="RU000575"/>
    </source>
</evidence>
<sequence length="76" mass="8855">MLSKGITNLDHVTYLKEAKLPKTKPVVTLKRAACDPFLKCKLAFCKTSADECRPLLFDRARYKSGKNKWFFQKLRF</sequence>
<keyword evidence="1" id="KW-0689">Ribosomal protein</keyword>
<dbReference type="PROSITE" id="PS01107">
    <property type="entry name" value="RIBOSOMAL_L27E"/>
    <property type="match status" value="1"/>
</dbReference>
<organism evidence="2">
    <name type="scientific">Timema genevievae</name>
    <name type="common">Walking stick</name>
    <dbReference type="NCBI Taxonomy" id="629358"/>
    <lineage>
        <taxon>Eukaryota</taxon>
        <taxon>Metazoa</taxon>
        <taxon>Ecdysozoa</taxon>
        <taxon>Arthropoda</taxon>
        <taxon>Hexapoda</taxon>
        <taxon>Insecta</taxon>
        <taxon>Pterygota</taxon>
        <taxon>Neoptera</taxon>
        <taxon>Polyneoptera</taxon>
        <taxon>Phasmatodea</taxon>
        <taxon>Timematodea</taxon>
        <taxon>Timematoidea</taxon>
        <taxon>Timematidae</taxon>
        <taxon>Timema</taxon>
    </lineage>
</organism>
<evidence type="ECO:0000313" key="2">
    <source>
        <dbReference type="EMBL" id="CAD7598397.1"/>
    </source>
</evidence>
<accession>A0A7R9K312</accession>
<comment type="similarity">
    <text evidence="1">Belongs to the eukaryotic ribosomal protein eL27 family.</text>
</comment>
<gene>
    <name evidence="2" type="ORF">TGEB3V08_LOCUS7063</name>
</gene>
<keyword evidence="1" id="KW-0687">Ribonucleoprotein</keyword>
<protein>
    <recommendedName>
        <fullName evidence="1">60S ribosomal protein L27</fullName>
    </recommendedName>
</protein>
<dbReference type="GO" id="GO:0003735">
    <property type="term" value="F:structural constituent of ribosome"/>
    <property type="evidence" value="ECO:0007669"/>
    <property type="project" value="InterPro"/>
</dbReference>
<proteinExistence type="inferred from homology"/>
<dbReference type="EMBL" id="OE842048">
    <property type="protein sequence ID" value="CAD7598397.1"/>
    <property type="molecule type" value="Genomic_DNA"/>
</dbReference>
<name>A0A7R9K312_TIMGE</name>
<dbReference type="GO" id="GO:1990904">
    <property type="term" value="C:ribonucleoprotein complex"/>
    <property type="evidence" value="ECO:0007669"/>
    <property type="project" value="UniProtKB-KW"/>
</dbReference>
<dbReference type="Pfam" id="PF01777">
    <property type="entry name" value="Ribosomal_L27e"/>
    <property type="match status" value="1"/>
</dbReference>
<reference evidence="2" key="1">
    <citation type="submission" date="2020-11" db="EMBL/GenBank/DDBJ databases">
        <authorList>
            <person name="Tran Van P."/>
        </authorList>
    </citation>
    <scope>NUCLEOTIDE SEQUENCE</scope>
</reference>
<dbReference type="GO" id="GO:0006412">
    <property type="term" value="P:translation"/>
    <property type="evidence" value="ECO:0007669"/>
    <property type="project" value="InterPro"/>
</dbReference>
<dbReference type="InterPro" id="IPR001141">
    <property type="entry name" value="Ribosomal_eL27"/>
</dbReference>
<dbReference type="InterPro" id="IPR018262">
    <property type="entry name" value="Ribosomal_eL27_CS"/>
</dbReference>